<dbReference type="SMART" id="SM00980">
    <property type="entry name" value="THAP"/>
    <property type="match status" value="1"/>
</dbReference>
<keyword evidence="1" id="KW-0479">Metal-binding</keyword>
<evidence type="ECO:0000256" key="1">
    <source>
        <dbReference type="ARBA" id="ARBA00022723"/>
    </source>
</evidence>
<feature type="compositionally biased region" description="Polar residues" evidence="6">
    <location>
        <begin position="94"/>
        <end position="118"/>
    </location>
</feature>
<dbReference type="RefSeq" id="XP_023930162.1">
    <property type="nucleotide sequence ID" value="XM_024074394.1"/>
</dbReference>
<dbReference type="SUPFAM" id="SSF57716">
    <property type="entry name" value="Glucocorticoid receptor-like (DNA-binding domain)"/>
    <property type="match status" value="1"/>
</dbReference>
<protein>
    <submittedName>
        <fullName evidence="9">Uncharacterized protein LOC106156338</fullName>
    </submittedName>
</protein>
<dbReference type="GO" id="GO:0008270">
    <property type="term" value="F:zinc ion binding"/>
    <property type="evidence" value="ECO:0007669"/>
    <property type="project" value="UniProtKB-KW"/>
</dbReference>
<dbReference type="InterPro" id="IPR006612">
    <property type="entry name" value="THAP_Znf"/>
</dbReference>
<dbReference type="KEGG" id="lak:106156338"/>
<evidence type="ECO:0000256" key="4">
    <source>
        <dbReference type="ARBA" id="ARBA00023125"/>
    </source>
</evidence>
<evidence type="ECO:0000256" key="6">
    <source>
        <dbReference type="SAM" id="MobiDB-lite"/>
    </source>
</evidence>
<evidence type="ECO:0000256" key="5">
    <source>
        <dbReference type="PROSITE-ProRule" id="PRU00309"/>
    </source>
</evidence>
<evidence type="ECO:0000259" key="7">
    <source>
        <dbReference type="PROSITE" id="PS50950"/>
    </source>
</evidence>
<evidence type="ECO:0000313" key="9">
    <source>
        <dbReference type="RefSeq" id="XP_023930162.1"/>
    </source>
</evidence>
<evidence type="ECO:0000256" key="3">
    <source>
        <dbReference type="ARBA" id="ARBA00022833"/>
    </source>
</evidence>
<name>A0A2R2MJB0_LINAN</name>
<dbReference type="PROSITE" id="PS50950">
    <property type="entry name" value="ZF_THAP"/>
    <property type="match status" value="1"/>
</dbReference>
<reference evidence="9" key="1">
    <citation type="submission" date="2025-08" db="UniProtKB">
        <authorList>
            <consortium name="RefSeq"/>
        </authorList>
    </citation>
    <scope>IDENTIFICATION</scope>
    <source>
        <tissue evidence="9">Gonads</tissue>
    </source>
</reference>
<dbReference type="GO" id="GO:0003677">
    <property type="term" value="F:DNA binding"/>
    <property type="evidence" value="ECO:0007669"/>
    <property type="project" value="UniProtKB-UniRule"/>
</dbReference>
<keyword evidence="8" id="KW-1185">Reference proteome</keyword>
<organism evidence="8 9">
    <name type="scientific">Lingula anatina</name>
    <name type="common">Brachiopod</name>
    <name type="synonym">Lingula unguis</name>
    <dbReference type="NCBI Taxonomy" id="7574"/>
    <lineage>
        <taxon>Eukaryota</taxon>
        <taxon>Metazoa</taxon>
        <taxon>Spiralia</taxon>
        <taxon>Lophotrochozoa</taxon>
        <taxon>Brachiopoda</taxon>
        <taxon>Linguliformea</taxon>
        <taxon>Lingulata</taxon>
        <taxon>Lingulida</taxon>
        <taxon>Linguloidea</taxon>
        <taxon>Lingulidae</taxon>
        <taxon>Lingula</taxon>
    </lineage>
</organism>
<dbReference type="OrthoDB" id="5961712at2759"/>
<dbReference type="InParanoid" id="A0A2R2MJB0"/>
<keyword evidence="2 5" id="KW-0863">Zinc-finger</keyword>
<feature type="compositionally biased region" description="Acidic residues" evidence="6">
    <location>
        <begin position="141"/>
        <end position="151"/>
    </location>
</feature>
<evidence type="ECO:0000313" key="8">
    <source>
        <dbReference type="Proteomes" id="UP000085678"/>
    </source>
</evidence>
<dbReference type="Proteomes" id="UP000085678">
    <property type="component" value="Unplaced"/>
</dbReference>
<gene>
    <name evidence="9" type="primary">LOC106156338</name>
</gene>
<proteinExistence type="predicted"/>
<dbReference type="AlphaFoldDB" id="A0A2R2MJB0"/>
<sequence length="244" mass="27928">MPTMCAVYGCSNKHGANKENNRSYYRLSKVIANQGDRTKELSLARRVKWLANIGRADIKESSYKHIRVCSDHFMDKPAALYDHLNPDWAPTVNMGRTSPSDSMLSGSASDRYTRSVQRSVKRKRQDAAETLLSLQSAPELDTPEDPQEDPQEDLHEDPLPAETGTACQTDDDMKLYDAKDAEIYRLRKENEELKQINEKRTFDMAFLKMMMCWLDITLGCKITIFSSVYLITLNQILLFNAKVY</sequence>
<keyword evidence="4 5" id="KW-0238">DNA-binding</keyword>
<dbReference type="Pfam" id="PF05485">
    <property type="entry name" value="THAP"/>
    <property type="match status" value="1"/>
</dbReference>
<accession>A0A2R2MJB0</accession>
<dbReference type="GeneID" id="106156338"/>
<feature type="domain" description="THAP-type" evidence="7">
    <location>
        <begin position="1"/>
        <end position="93"/>
    </location>
</feature>
<evidence type="ECO:0000256" key="2">
    <source>
        <dbReference type="ARBA" id="ARBA00022771"/>
    </source>
</evidence>
<feature type="region of interest" description="Disordered" evidence="6">
    <location>
        <begin position="92"/>
        <end position="167"/>
    </location>
</feature>
<keyword evidence="3" id="KW-0862">Zinc</keyword>